<feature type="transmembrane region" description="Helical" evidence="1">
    <location>
        <begin position="313"/>
        <end position="332"/>
    </location>
</feature>
<feature type="transmembrane region" description="Helical" evidence="1">
    <location>
        <begin position="164"/>
        <end position="185"/>
    </location>
</feature>
<keyword evidence="1" id="KW-1133">Transmembrane helix</keyword>
<keyword evidence="3" id="KW-1185">Reference proteome</keyword>
<proteinExistence type="predicted"/>
<feature type="transmembrane region" description="Helical" evidence="1">
    <location>
        <begin position="205"/>
        <end position="223"/>
    </location>
</feature>
<sequence length="358" mass="39115">MGETTFTHDDLRAAVAAGALDEDQAARVLTFAQERAGTRAALAADDEPFELFRGFSEIFISVGLGLLFGGMLPLALLMDRPGLILIVFAVIIFLAARYFTLKRRMSLPSIVLVTVYSSCVFGAAADLTGQFDTSLTGSTFWGFILCGITAAALLLWYRVYRLPFTMFLLGLTGIAFVAIATKSLVPVTLGAQFTDLFDLRSGYNLALGTLIFGIVAFIAGMWFDMSDPHRLGRRAASAFWLHLLAAPALVNTVAMTFYNMQSALGYTLLTLSLLVIAFLALIIDRRSFLTAGIGYMAVLLSLVIQTADGSTMWMWILLILGLFVTYLGTFWTRIRGKILRALPDFPGKTKLPPYMDAT</sequence>
<feature type="transmembrane region" description="Helical" evidence="1">
    <location>
        <begin position="288"/>
        <end position="307"/>
    </location>
</feature>
<evidence type="ECO:0000313" key="2">
    <source>
        <dbReference type="EMBL" id="KGM47106.1"/>
    </source>
</evidence>
<dbReference type="EMBL" id="AQQX01000014">
    <property type="protein sequence ID" value="KGM47106.1"/>
    <property type="molecule type" value="Genomic_DNA"/>
</dbReference>
<gene>
    <name evidence="2" type="ORF">ATO9_19920</name>
</gene>
<reference evidence="2 3" key="1">
    <citation type="journal article" date="2015" name="Antonie Van Leeuwenhoek">
        <title>Pseudooceanicola atlanticus gen. nov. sp. nov., isolated from surface seawater of the Atlantic Ocean and reclassification of Oceanicola batsensis, Oceanicola marinus, Oceanicola nitratireducens, Oceanicola nanhaiensis, Oceanicola antarcticus and Oceanicola flagellatus, as Pseudooceanicola batsensis comb. nov., Pseudooceanicola marinus comb. nov., Pseudooceanicola nitratireducens comb. nov., Pseudooceanicola nanhaiensis comb. nov., Pseudooceanicola antarcticus comb. nov., and Pseudooceanicola flagellatus comb. nov.</title>
        <authorList>
            <person name="Lai Q."/>
            <person name="Li G."/>
            <person name="Liu X."/>
            <person name="Du Y."/>
            <person name="Sun F."/>
            <person name="Shao Z."/>
        </authorList>
    </citation>
    <scope>NUCLEOTIDE SEQUENCE [LARGE SCALE GENOMIC DNA]</scope>
    <source>
        <strain evidence="2 3">22II-s11g</strain>
    </source>
</reference>
<accession>A0A0A0E7V7</accession>
<keyword evidence="1" id="KW-0812">Transmembrane</keyword>
<comment type="caution">
    <text evidence="2">The sequence shown here is derived from an EMBL/GenBank/DDBJ whole genome shotgun (WGS) entry which is preliminary data.</text>
</comment>
<name>A0A0A0E7V7_9RHOB</name>
<dbReference type="AlphaFoldDB" id="A0A0A0E7V7"/>
<evidence type="ECO:0000313" key="3">
    <source>
        <dbReference type="Proteomes" id="UP000030004"/>
    </source>
</evidence>
<feature type="transmembrane region" description="Helical" evidence="1">
    <location>
        <begin position="139"/>
        <end position="157"/>
    </location>
</feature>
<feature type="transmembrane region" description="Helical" evidence="1">
    <location>
        <begin position="107"/>
        <end position="127"/>
    </location>
</feature>
<feature type="transmembrane region" description="Helical" evidence="1">
    <location>
        <begin position="58"/>
        <end position="76"/>
    </location>
</feature>
<feature type="transmembrane region" description="Helical" evidence="1">
    <location>
        <begin position="264"/>
        <end position="283"/>
    </location>
</feature>
<feature type="transmembrane region" description="Helical" evidence="1">
    <location>
        <begin position="82"/>
        <end position="100"/>
    </location>
</feature>
<organism evidence="2 3">
    <name type="scientific">Pseudooceanicola atlanticus</name>
    <dbReference type="NCBI Taxonomy" id="1461694"/>
    <lineage>
        <taxon>Bacteria</taxon>
        <taxon>Pseudomonadati</taxon>
        <taxon>Pseudomonadota</taxon>
        <taxon>Alphaproteobacteria</taxon>
        <taxon>Rhodobacterales</taxon>
        <taxon>Paracoccaceae</taxon>
        <taxon>Pseudooceanicola</taxon>
    </lineage>
</organism>
<dbReference type="Proteomes" id="UP000030004">
    <property type="component" value="Unassembled WGS sequence"/>
</dbReference>
<keyword evidence="1" id="KW-0472">Membrane</keyword>
<dbReference type="eggNOG" id="ENOG502Z8Y9">
    <property type="taxonomic scope" value="Bacteria"/>
</dbReference>
<evidence type="ECO:0000256" key="1">
    <source>
        <dbReference type="SAM" id="Phobius"/>
    </source>
</evidence>
<dbReference type="RefSeq" id="WP_043753403.1">
    <property type="nucleotide sequence ID" value="NZ_AQQX01000014.1"/>
</dbReference>
<evidence type="ECO:0008006" key="4">
    <source>
        <dbReference type="Google" id="ProtNLM"/>
    </source>
</evidence>
<feature type="transmembrane region" description="Helical" evidence="1">
    <location>
        <begin position="235"/>
        <end position="258"/>
    </location>
</feature>
<protein>
    <recommendedName>
        <fullName evidence="4">DUF2157 domain-containing protein</fullName>
    </recommendedName>
</protein>
<dbReference type="STRING" id="1461694.ATO9_19920"/>